<dbReference type="Proteomes" id="UP000054217">
    <property type="component" value="Unassembled WGS sequence"/>
</dbReference>
<reference evidence="1 2" key="1">
    <citation type="submission" date="2014-04" db="EMBL/GenBank/DDBJ databases">
        <authorList>
            <consortium name="DOE Joint Genome Institute"/>
            <person name="Kuo A."/>
            <person name="Kohler A."/>
            <person name="Costa M.D."/>
            <person name="Nagy L.G."/>
            <person name="Floudas D."/>
            <person name="Copeland A."/>
            <person name="Barry K.W."/>
            <person name="Cichocki N."/>
            <person name="Veneault-Fourrey C."/>
            <person name="LaButti K."/>
            <person name="Lindquist E.A."/>
            <person name="Lipzen A."/>
            <person name="Lundell T."/>
            <person name="Morin E."/>
            <person name="Murat C."/>
            <person name="Sun H."/>
            <person name="Tunlid A."/>
            <person name="Henrissat B."/>
            <person name="Grigoriev I.V."/>
            <person name="Hibbett D.S."/>
            <person name="Martin F."/>
            <person name="Nordberg H.P."/>
            <person name="Cantor M.N."/>
            <person name="Hua S.X."/>
        </authorList>
    </citation>
    <scope>NUCLEOTIDE SEQUENCE [LARGE SCALE GENOMIC DNA]</scope>
    <source>
        <strain evidence="1 2">Marx 270</strain>
    </source>
</reference>
<dbReference type="InParanoid" id="A0A0C3PIM9"/>
<dbReference type="AlphaFoldDB" id="A0A0C3PIM9"/>
<evidence type="ECO:0000313" key="1">
    <source>
        <dbReference type="EMBL" id="KIO13980.1"/>
    </source>
</evidence>
<gene>
    <name evidence="1" type="ORF">M404DRAFT_453897</name>
</gene>
<keyword evidence="2" id="KW-1185">Reference proteome</keyword>
<sequence length="159" mass="17771">MVPLLDSLPYFGYPTDLFASGRAGSIQSFAMPVRSKIIWNVKSVAIMRARFIVTAQPKAAVEVCMCITDEIVGYTIRRHHDPKWKRIPLDSFPPCKNYTERGTERGSDLDACQNFGRWNTRVRRKHAGLPETGQFVLSEVLKSGSLVLLPFGTVGQVAD</sequence>
<organism evidence="1 2">
    <name type="scientific">Pisolithus tinctorius Marx 270</name>
    <dbReference type="NCBI Taxonomy" id="870435"/>
    <lineage>
        <taxon>Eukaryota</taxon>
        <taxon>Fungi</taxon>
        <taxon>Dikarya</taxon>
        <taxon>Basidiomycota</taxon>
        <taxon>Agaricomycotina</taxon>
        <taxon>Agaricomycetes</taxon>
        <taxon>Agaricomycetidae</taxon>
        <taxon>Boletales</taxon>
        <taxon>Sclerodermatineae</taxon>
        <taxon>Pisolithaceae</taxon>
        <taxon>Pisolithus</taxon>
    </lineage>
</organism>
<name>A0A0C3PIM9_PISTI</name>
<dbReference type="EMBL" id="KN831945">
    <property type="protein sequence ID" value="KIO13980.1"/>
    <property type="molecule type" value="Genomic_DNA"/>
</dbReference>
<proteinExistence type="predicted"/>
<protein>
    <submittedName>
        <fullName evidence="1">Uncharacterized protein</fullName>
    </submittedName>
</protein>
<reference evidence="2" key="2">
    <citation type="submission" date="2015-01" db="EMBL/GenBank/DDBJ databases">
        <title>Evolutionary Origins and Diversification of the Mycorrhizal Mutualists.</title>
        <authorList>
            <consortium name="DOE Joint Genome Institute"/>
            <consortium name="Mycorrhizal Genomics Consortium"/>
            <person name="Kohler A."/>
            <person name="Kuo A."/>
            <person name="Nagy L.G."/>
            <person name="Floudas D."/>
            <person name="Copeland A."/>
            <person name="Barry K.W."/>
            <person name="Cichocki N."/>
            <person name="Veneault-Fourrey C."/>
            <person name="LaButti K."/>
            <person name="Lindquist E.A."/>
            <person name="Lipzen A."/>
            <person name="Lundell T."/>
            <person name="Morin E."/>
            <person name="Murat C."/>
            <person name="Riley R."/>
            <person name="Ohm R."/>
            <person name="Sun H."/>
            <person name="Tunlid A."/>
            <person name="Henrissat B."/>
            <person name="Grigoriev I.V."/>
            <person name="Hibbett D.S."/>
            <person name="Martin F."/>
        </authorList>
    </citation>
    <scope>NUCLEOTIDE SEQUENCE [LARGE SCALE GENOMIC DNA]</scope>
    <source>
        <strain evidence="2">Marx 270</strain>
    </source>
</reference>
<dbReference type="HOGENOM" id="CLU_1661507_0_0_1"/>
<accession>A0A0C3PIM9</accession>
<evidence type="ECO:0000313" key="2">
    <source>
        <dbReference type="Proteomes" id="UP000054217"/>
    </source>
</evidence>